<name>A0A840R318_9GAMM</name>
<dbReference type="AlphaFoldDB" id="A0A840R318"/>
<dbReference type="EMBL" id="JACHHW010000003">
    <property type="protein sequence ID" value="MBB5186993.1"/>
    <property type="molecule type" value="Genomic_DNA"/>
</dbReference>
<comment type="caution">
    <text evidence="3">The sequence shown here is derived from an EMBL/GenBank/DDBJ whole genome shotgun (WGS) entry which is preliminary data.</text>
</comment>
<proteinExistence type="inferred from homology"/>
<reference evidence="3 4" key="1">
    <citation type="submission" date="2020-08" db="EMBL/GenBank/DDBJ databases">
        <title>Genomic Encyclopedia of Type Strains, Phase IV (KMG-IV): sequencing the most valuable type-strain genomes for metagenomic binning, comparative biology and taxonomic classification.</title>
        <authorList>
            <person name="Goeker M."/>
        </authorList>
    </citation>
    <scope>NUCLEOTIDE SEQUENCE [LARGE SCALE GENOMIC DNA]</scope>
    <source>
        <strain evidence="3 4">DSM 25701</strain>
    </source>
</reference>
<dbReference type="Gene3D" id="3.10.129.10">
    <property type="entry name" value="Hotdog Thioesterase"/>
    <property type="match status" value="1"/>
</dbReference>
<gene>
    <name evidence="3" type="ORF">HNQ57_001256</name>
</gene>
<dbReference type="RefSeq" id="WP_184461732.1">
    <property type="nucleotide sequence ID" value="NZ_JACHHW010000003.1"/>
</dbReference>
<comment type="similarity">
    <text evidence="1">Belongs to the 4-hydroxybenzoyl-CoA thioesterase family.</text>
</comment>
<keyword evidence="2 3" id="KW-0378">Hydrolase</keyword>
<dbReference type="PANTHER" id="PTHR31793:SF27">
    <property type="entry name" value="NOVEL THIOESTERASE SUPERFAMILY DOMAIN AND SAPOSIN A-TYPE DOMAIN CONTAINING PROTEIN (0610012H03RIK)"/>
    <property type="match status" value="1"/>
</dbReference>
<evidence type="ECO:0000256" key="2">
    <source>
        <dbReference type="ARBA" id="ARBA00022801"/>
    </source>
</evidence>
<dbReference type="EC" id="3.1.2.-" evidence="3"/>
<dbReference type="Pfam" id="PF13279">
    <property type="entry name" value="4HBT_2"/>
    <property type="match status" value="1"/>
</dbReference>
<dbReference type="CDD" id="cd00586">
    <property type="entry name" value="4HBT"/>
    <property type="match status" value="1"/>
</dbReference>
<organism evidence="3 4">
    <name type="scientific">Zhongshania antarctica</name>
    <dbReference type="NCBI Taxonomy" id="641702"/>
    <lineage>
        <taxon>Bacteria</taxon>
        <taxon>Pseudomonadati</taxon>
        <taxon>Pseudomonadota</taxon>
        <taxon>Gammaproteobacteria</taxon>
        <taxon>Cellvibrionales</taxon>
        <taxon>Spongiibacteraceae</taxon>
        <taxon>Zhongshania</taxon>
    </lineage>
</organism>
<sequence length="157" mass="17877">MAQKPDPRLLQAETYPFTLNIDTQFGDMDAYAHLNNLAIAGFYESARARMQLHISGRNDFFKADSADKILLIEVRLQYLAEGHYPEPVEVRTGIGHIGNSSYRLHQALFQQDRCIGLCEAVMIYTLHGKPTTIPHDIRQQLESQRIVNFESNPMVSD</sequence>
<dbReference type="PANTHER" id="PTHR31793">
    <property type="entry name" value="4-HYDROXYBENZOYL-COA THIOESTERASE FAMILY MEMBER"/>
    <property type="match status" value="1"/>
</dbReference>
<protein>
    <submittedName>
        <fullName evidence="3">Acyl-CoA thioester hydrolase</fullName>
        <ecNumber evidence="3">3.1.2.-</ecNumber>
    </submittedName>
</protein>
<dbReference type="InterPro" id="IPR029069">
    <property type="entry name" value="HotDog_dom_sf"/>
</dbReference>
<evidence type="ECO:0000313" key="4">
    <source>
        <dbReference type="Proteomes" id="UP000536640"/>
    </source>
</evidence>
<dbReference type="InterPro" id="IPR050563">
    <property type="entry name" value="4-hydroxybenzoyl-CoA_TE"/>
</dbReference>
<evidence type="ECO:0000256" key="1">
    <source>
        <dbReference type="ARBA" id="ARBA00005953"/>
    </source>
</evidence>
<dbReference type="Proteomes" id="UP000536640">
    <property type="component" value="Unassembled WGS sequence"/>
</dbReference>
<evidence type="ECO:0000313" key="3">
    <source>
        <dbReference type="EMBL" id="MBB5186993.1"/>
    </source>
</evidence>
<dbReference type="GO" id="GO:0047617">
    <property type="term" value="F:fatty acyl-CoA hydrolase activity"/>
    <property type="evidence" value="ECO:0007669"/>
    <property type="project" value="TreeGrafter"/>
</dbReference>
<accession>A0A840R318</accession>
<keyword evidence="4" id="KW-1185">Reference proteome</keyword>
<dbReference type="SUPFAM" id="SSF54637">
    <property type="entry name" value="Thioesterase/thiol ester dehydrase-isomerase"/>
    <property type="match status" value="1"/>
</dbReference>